<dbReference type="Proteomes" id="UP000308600">
    <property type="component" value="Unassembled WGS sequence"/>
</dbReference>
<accession>A0ACD3A0G1</accession>
<reference evidence="1 2" key="1">
    <citation type="journal article" date="2019" name="Nat. Ecol. Evol.">
        <title>Megaphylogeny resolves global patterns of mushroom evolution.</title>
        <authorList>
            <person name="Varga T."/>
            <person name="Krizsan K."/>
            <person name="Foldi C."/>
            <person name="Dima B."/>
            <person name="Sanchez-Garcia M."/>
            <person name="Sanchez-Ramirez S."/>
            <person name="Szollosi G.J."/>
            <person name="Szarkandi J.G."/>
            <person name="Papp V."/>
            <person name="Albert L."/>
            <person name="Andreopoulos W."/>
            <person name="Angelini C."/>
            <person name="Antonin V."/>
            <person name="Barry K.W."/>
            <person name="Bougher N.L."/>
            <person name="Buchanan P."/>
            <person name="Buyck B."/>
            <person name="Bense V."/>
            <person name="Catcheside P."/>
            <person name="Chovatia M."/>
            <person name="Cooper J."/>
            <person name="Damon W."/>
            <person name="Desjardin D."/>
            <person name="Finy P."/>
            <person name="Geml J."/>
            <person name="Haridas S."/>
            <person name="Hughes K."/>
            <person name="Justo A."/>
            <person name="Karasinski D."/>
            <person name="Kautmanova I."/>
            <person name="Kiss B."/>
            <person name="Kocsube S."/>
            <person name="Kotiranta H."/>
            <person name="LaButti K.M."/>
            <person name="Lechner B.E."/>
            <person name="Liimatainen K."/>
            <person name="Lipzen A."/>
            <person name="Lukacs Z."/>
            <person name="Mihaltcheva S."/>
            <person name="Morgado L.N."/>
            <person name="Niskanen T."/>
            <person name="Noordeloos M.E."/>
            <person name="Ohm R.A."/>
            <person name="Ortiz-Santana B."/>
            <person name="Ovrebo C."/>
            <person name="Racz N."/>
            <person name="Riley R."/>
            <person name="Savchenko A."/>
            <person name="Shiryaev A."/>
            <person name="Soop K."/>
            <person name="Spirin V."/>
            <person name="Szebenyi C."/>
            <person name="Tomsovsky M."/>
            <person name="Tulloss R.E."/>
            <person name="Uehling J."/>
            <person name="Grigoriev I.V."/>
            <person name="Vagvolgyi C."/>
            <person name="Papp T."/>
            <person name="Martin F.M."/>
            <person name="Miettinen O."/>
            <person name="Hibbett D.S."/>
            <person name="Nagy L.G."/>
        </authorList>
    </citation>
    <scope>NUCLEOTIDE SEQUENCE [LARGE SCALE GENOMIC DNA]</scope>
    <source>
        <strain evidence="1 2">NL-1719</strain>
    </source>
</reference>
<evidence type="ECO:0000313" key="1">
    <source>
        <dbReference type="EMBL" id="TFK59185.1"/>
    </source>
</evidence>
<name>A0ACD3A0G1_9AGAR</name>
<protein>
    <submittedName>
        <fullName evidence="1">Uncharacterized protein</fullName>
    </submittedName>
</protein>
<organism evidence="1 2">
    <name type="scientific">Pluteus cervinus</name>
    <dbReference type="NCBI Taxonomy" id="181527"/>
    <lineage>
        <taxon>Eukaryota</taxon>
        <taxon>Fungi</taxon>
        <taxon>Dikarya</taxon>
        <taxon>Basidiomycota</taxon>
        <taxon>Agaricomycotina</taxon>
        <taxon>Agaricomycetes</taxon>
        <taxon>Agaricomycetidae</taxon>
        <taxon>Agaricales</taxon>
        <taxon>Pluteineae</taxon>
        <taxon>Pluteaceae</taxon>
        <taxon>Pluteus</taxon>
    </lineage>
</organism>
<keyword evidence="2" id="KW-1185">Reference proteome</keyword>
<evidence type="ECO:0000313" key="2">
    <source>
        <dbReference type="Proteomes" id="UP000308600"/>
    </source>
</evidence>
<gene>
    <name evidence="1" type="ORF">BDN72DRAFT_906086</name>
</gene>
<proteinExistence type="predicted"/>
<dbReference type="EMBL" id="ML209054">
    <property type="protein sequence ID" value="TFK59185.1"/>
    <property type="molecule type" value="Genomic_DNA"/>
</dbReference>
<sequence>MDTRYNVAEARISLESYEISEKIPNNTYLVDVPKDTSLWLDNFSVVEISEPRCWRLTRILDNGESEEAVFSLHGIVVGKDLPPVTELQKMATRSHPFLRQSVTLSGLDSTKFETAVDRIHDIYNKYRRFFPENQLLPWNDLHCTITTGRTLTFSNRYFTRRNEAPTLRAIPFTEEVDPKGLLTKLITGHLFHCSDNEVSYYTRYKDDEDKLVHDFVGPQTFRTGDIVDVQFSVVVYRMRTGEHVMKAMLFSIALVNGKYSDEYSQRLQVPVPPSTLSVKRKTGYDVAPQSAKQARLNRMDIDATEGAPTEALNGLKL</sequence>